<organism evidence="1 2">
    <name type="scientific">Roseateles oligotrophus</name>
    <dbReference type="NCBI Taxonomy" id="1769250"/>
    <lineage>
        <taxon>Bacteria</taxon>
        <taxon>Pseudomonadati</taxon>
        <taxon>Pseudomonadota</taxon>
        <taxon>Betaproteobacteria</taxon>
        <taxon>Burkholderiales</taxon>
        <taxon>Sphaerotilaceae</taxon>
        <taxon>Roseateles</taxon>
    </lineage>
</organism>
<evidence type="ECO:0000313" key="1">
    <source>
        <dbReference type="EMBL" id="MCV2371128.1"/>
    </source>
</evidence>
<comment type="caution">
    <text evidence="1">The sequence shown here is derived from an EMBL/GenBank/DDBJ whole genome shotgun (WGS) entry which is preliminary data.</text>
</comment>
<name>A0ABT2YM46_9BURK</name>
<gene>
    <name evidence="1" type="ORF">LNV07_23820</name>
</gene>
<accession>A0ABT2YM46</accession>
<dbReference type="EMBL" id="JAJIRN010000012">
    <property type="protein sequence ID" value="MCV2371128.1"/>
    <property type="molecule type" value="Genomic_DNA"/>
</dbReference>
<sequence length="143" mass="15290">MSGRPRVAFDTAIVLRALIFNNAESKRMRAAWQTGQCQALIGSGTARALMKSLAFPAFKLDEAQQLELLADFLPYAEVVDDKADVGLGKSASPVAALAIACAASLDYLVSDCPKLRGDLARRVKSSKRVGIGCLGSEEFLSRL</sequence>
<protein>
    <submittedName>
        <fullName evidence="1">PIN domain-containing protein</fullName>
    </submittedName>
</protein>
<keyword evidence="2" id="KW-1185">Reference proteome</keyword>
<reference evidence="1 2" key="1">
    <citation type="submission" date="2021-11" db="EMBL/GenBank/DDBJ databases">
        <authorList>
            <person name="Liang Q."/>
            <person name="Mou H."/>
            <person name="Liu Z."/>
        </authorList>
    </citation>
    <scope>NUCLEOTIDE SEQUENCE [LARGE SCALE GENOMIC DNA]</scope>
    <source>
        <strain evidence="1 2">CHU3</strain>
    </source>
</reference>
<evidence type="ECO:0000313" key="2">
    <source>
        <dbReference type="Proteomes" id="UP001209701"/>
    </source>
</evidence>
<dbReference type="RefSeq" id="WP_263573706.1">
    <property type="nucleotide sequence ID" value="NZ_JAJIRN010000012.1"/>
</dbReference>
<dbReference type="Proteomes" id="UP001209701">
    <property type="component" value="Unassembled WGS sequence"/>
</dbReference>
<proteinExistence type="predicted"/>